<dbReference type="Pfam" id="PF13472">
    <property type="entry name" value="Lipase_GDSL_2"/>
    <property type="match status" value="1"/>
</dbReference>
<keyword evidence="4" id="KW-1185">Reference proteome</keyword>
<evidence type="ECO:0000256" key="1">
    <source>
        <dbReference type="SAM" id="SignalP"/>
    </source>
</evidence>
<keyword evidence="1" id="KW-0732">Signal</keyword>
<feature type="signal peptide" evidence="1">
    <location>
        <begin position="1"/>
        <end position="25"/>
    </location>
</feature>
<dbReference type="InterPro" id="IPR036514">
    <property type="entry name" value="SGNH_hydro_sf"/>
</dbReference>
<evidence type="ECO:0000313" key="3">
    <source>
        <dbReference type="EMBL" id="GAA0411934.1"/>
    </source>
</evidence>
<dbReference type="Proteomes" id="UP001500879">
    <property type="component" value="Unassembled WGS sequence"/>
</dbReference>
<dbReference type="InterPro" id="IPR013830">
    <property type="entry name" value="SGNH_hydro"/>
</dbReference>
<dbReference type="RefSeq" id="WP_344025503.1">
    <property type="nucleotide sequence ID" value="NZ_BAAABX010000042.1"/>
</dbReference>
<dbReference type="CDD" id="cd01823">
    <property type="entry name" value="SEST_like"/>
    <property type="match status" value="1"/>
</dbReference>
<dbReference type="PANTHER" id="PTHR37981:SF1">
    <property type="entry name" value="SGNH HYDROLASE-TYPE ESTERASE DOMAIN-CONTAINING PROTEIN"/>
    <property type="match status" value="1"/>
</dbReference>
<evidence type="ECO:0000259" key="2">
    <source>
        <dbReference type="Pfam" id="PF13472"/>
    </source>
</evidence>
<protein>
    <submittedName>
        <fullName evidence="3">SGNH family lipase</fullName>
    </submittedName>
</protein>
<name>A0ABP3IQM5_9ACTN</name>
<proteinExistence type="predicted"/>
<feature type="domain" description="SGNH hydrolase-type esterase" evidence="2">
    <location>
        <begin position="36"/>
        <end position="251"/>
    </location>
</feature>
<accession>A0ABP3IQM5</accession>
<dbReference type="EMBL" id="BAAABX010000042">
    <property type="protein sequence ID" value="GAA0411934.1"/>
    <property type="molecule type" value="Genomic_DNA"/>
</dbReference>
<dbReference type="PANTHER" id="PTHR37981">
    <property type="entry name" value="LIPASE 2"/>
    <property type="match status" value="1"/>
</dbReference>
<organism evidence="3 4">
    <name type="scientific">Streptomyces luteireticuli</name>
    <dbReference type="NCBI Taxonomy" id="173858"/>
    <lineage>
        <taxon>Bacteria</taxon>
        <taxon>Bacillati</taxon>
        <taxon>Actinomycetota</taxon>
        <taxon>Actinomycetes</taxon>
        <taxon>Kitasatosporales</taxon>
        <taxon>Streptomycetaceae</taxon>
        <taxon>Streptomyces</taxon>
    </lineage>
</organism>
<sequence length="258" mass="26861">MRIFRRLATTLTAALALVCAAPLPAADARPAASYAALGDSFSSGLGAHDYDAASGACFRSPHAYGPRWAAAHHVADFRFPACAGATTHDLVAGQLPALGPETALVTLTLGGNDVDYARVMLACSIGLSASCAAEADRAERAMDRTLPARLDEAYAAIAHRAPRARVIVLGYPHLFGGAPCLIPAPPRAHRLDAALDHLDAVIADRARVAGFAYVDPRGRFAGHGACAADPWINGAGLAVQESYHPNGEGYRGYESLLP</sequence>
<comment type="caution">
    <text evidence="3">The sequence shown here is derived from an EMBL/GenBank/DDBJ whole genome shotgun (WGS) entry which is preliminary data.</text>
</comment>
<dbReference type="Gene3D" id="3.40.50.1110">
    <property type="entry name" value="SGNH hydrolase"/>
    <property type="match status" value="1"/>
</dbReference>
<feature type="chain" id="PRO_5047047725" evidence="1">
    <location>
        <begin position="26"/>
        <end position="258"/>
    </location>
</feature>
<dbReference type="SUPFAM" id="SSF52266">
    <property type="entry name" value="SGNH hydrolase"/>
    <property type="match status" value="1"/>
</dbReference>
<dbReference type="InterPro" id="IPR037460">
    <property type="entry name" value="SEST-like"/>
</dbReference>
<reference evidence="4" key="1">
    <citation type="journal article" date="2019" name="Int. J. Syst. Evol. Microbiol.">
        <title>The Global Catalogue of Microorganisms (GCM) 10K type strain sequencing project: providing services to taxonomists for standard genome sequencing and annotation.</title>
        <authorList>
            <consortium name="The Broad Institute Genomics Platform"/>
            <consortium name="The Broad Institute Genome Sequencing Center for Infectious Disease"/>
            <person name="Wu L."/>
            <person name="Ma J."/>
        </authorList>
    </citation>
    <scope>NUCLEOTIDE SEQUENCE [LARGE SCALE GENOMIC DNA]</scope>
    <source>
        <strain evidence="4">JCM 4788</strain>
    </source>
</reference>
<evidence type="ECO:0000313" key="4">
    <source>
        <dbReference type="Proteomes" id="UP001500879"/>
    </source>
</evidence>
<gene>
    <name evidence="3" type="ORF">GCM10010357_36320</name>
</gene>